<organism evidence="4 5">
    <name type="scientific">Panagrellus redivivus</name>
    <name type="common">Microworm</name>
    <dbReference type="NCBI Taxonomy" id="6233"/>
    <lineage>
        <taxon>Eukaryota</taxon>
        <taxon>Metazoa</taxon>
        <taxon>Ecdysozoa</taxon>
        <taxon>Nematoda</taxon>
        <taxon>Chromadorea</taxon>
        <taxon>Rhabditida</taxon>
        <taxon>Tylenchina</taxon>
        <taxon>Panagrolaimomorpha</taxon>
        <taxon>Panagrolaimoidea</taxon>
        <taxon>Panagrolaimidae</taxon>
        <taxon>Panagrellus</taxon>
    </lineage>
</organism>
<dbReference type="Proteomes" id="UP000492821">
    <property type="component" value="Unassembled WGS sequence"/>
</dbReference>
<keyword evidence="2" id="KW-0808">Transferase</keyword>
<dbReference type="InterPro" id="IPR002052">
    <property type="entry name" value="DNA_methylase_N6_adenine_CS"/>
</dbReference>
<keyword evidence="4" id="KW-1185">Reference proteome</keyword>
<dbReference type="AlphaFoldDB" id="A0A7E4VN30"/>
<dbReference type="WBParaSite" id="Pan_g23196.t1">
    <property type="protein sequence ID" value="Pan_g23196.t1"/>
    <property type="gene ID" value="Pan_g23196"/>
</dbReference>
<feature type="region of interest" description="Disordered" evidence="3">
    <location>
        <begin position="18"/>
        <end position="41"/>
    </location>
</feature>
<dbReference type="GO" id="GO:0032259">
    <property type="term" value="P:methylation"/>
    <property type="evidence" value="ECO:0007669"/>
    <property type="project" value="UniProtKB-KW"/>
</dbReference>
<dbReference type="PANTHER" id="PTHR13370">
    <property type="entry name" value="RNA METHYLASE-RELATED"/>
    <property type="match status" value="1"/>
</dbReference>
<feature type="compositionally biased region" description="Basic and acidic residues" evidence="3">
    <location>
        <begin position="18"/>
        <end position="29"/>
    </location>
</feature>
<evidence type="ECO:0000313" key="5">
    <source>
        <dbReference type="WBParaSite" id="Pan_g23196.t1"/>
    </source>
</evidence>
<dbReference type="GO" id="GO:0003676">
    <property type="term" value="F:nucleic acid binding"/>
    <property type="evidence" value="ECO:0007669"/>
    <property type="project" value="InterPro"/>
</dbReference>
<sequence>MKFDGIIADPPYGIREKSSKVGVKKDKDGNVYPQQPHDNHYPEKAKYSLNQAFIDIMDLAAVKLVVAGRVAFWFPVARDTYNENVLPRHEALQLIDNCEQMLTQRGSRRLLVYKKQREPIAGEAAYILEDPYANGTFRESMFVQGRTTNAKPEAAGDAPTV</sequence>
<dbReference type="GO" id="GO:0008168">
    <property type="term" value="F:methyltransferase activity"/>
    <property type="evidence" value="ECO:0007669"/>
    <property type="project" value="UniProtKB-KW"/>
</dbReference>
<proteinExistence type="predicted"/>
<keyword evidence="1" id="KW-0489">Methyltransferase</keyword>
<reference evidence="4" key="1">
    <citation type="journal article" date="2013" name="Genetics">
        <title>The draft genome and transcriptome of Panagrellus redivivus are shaped by the harsh demands of a free-living lifestyle.</title>
        <authorList>
            <person name="Srinivasan J."/>
            <person name="Dillman A.R."/>
            <person name="Macchietto M.G."/>
            <person name="Heikkinen L."/>
            <person name="Lakso M."/>
            <person name="Fracchia K.M."/>
            <person name="Antoshechkin I."/>
            <person name="Mortazavi A."/>
            <person name="Wong G."/>
            <person name="Sternberg P.W."/>
        </authorList>
    </citation>
    <scope>NUCLEOTIDE SEQUENCE [LARGE SCALE GENOMIC DNA]</scope>
    <source>
        <strain evidence="4">MT8872</strain>
    </source>
</reference>
<accession>A0A7E4VN30</accession>
<name>A0A7E4VN30_PANRE</name>
<evidence type="ECO:0000256" key="1">
    <source>
        <dbReference type="ARBA" id="ARBA00022603"/>
    </source>
</evidence>
<evidence type="ECO:0000256" key="2">
    <source>
        <dbReference type="ARBA" id="ARBA00022679"/>
    </source>
</evidence>
<dbReference type="PROSITE" id="PS00092">
    <property type="entry name" value="N6_MTASE"/>
    <property type="match status" value="1"/>
</dbReference>
<dbReference type="GO" id="GO:0005737">
    <property type="term" value="C:cytoplasm"/>
    <property type="evidence" value="ECO:0007669"/>
    <property type="project" value="TreeGrafter"/>
</dbReference>
<dbReference type="PANTHER" id="PTHR13370:SF3">
    <property type="entry name" value="TRNA (GUANINE(10)-N2)-METHYLTRANSFERASE HOMOLOG"/>
    <property type="match status" value="1"/>
</dbReference>
<evidence type="ECO:0000256" key="3">
    <source>
        <dbReference type="SAM" id="MobiDB-lite"/>
    </source>
</evidence>
<reference evidence="5" key="2">
    <citation type="submission" date="2020-10" db="UniProtKB">
        <authorList>
            <consortium name="WormBaseParasite"/>
        </authorList>
    </citation>
    <scope>IDENTIFICATION</scope>
</reference>
<protein>
    <submittedName>
        <fullName evidence="5">UPF0020 domain-containing protein</fullName>
    </submittedName>
</protein>
<evidence type="ECO:0000313" key="4">
    <source>
        <dbReference type="Proteomes" id="UP000492821"/>
    </source>
</evidence>